<protein>
    <submittedName>
        <fullName evidence="1">Uncharacterized protein</fullName>
    </submittedName>
</protein>
<dbReference type="OrthoDB" id="8912104at2759"/>
<proteinExistence type="predicted"/>
<keyword evidence="2" id="KW-1185">Reference proteome</keyword>
<dbReference type="EMBL" id="OV651816">
    <property type="protein sequence ID" value="CAH1109963.1"/>
    <property type="molecule type" value="Genomic_DNA"/>
</dbReference>
<dbReference type="SUPFAM" id="SSF53098">
    <property type="entry name" value="Ribonuclease H-like"/>
    <property type="match status" value="1"/>
</dbReference>
<evidence type="ECO:0000313" key="2">
    <source>
        <dbReference type="Proteomes" id="UP001153636"/>
    </source>
</evidence>
<accession>A0A9P0D153</accession>
<sequence length="183" mass="21470">MDYNNSLKSSHQLRSKNCLVFNKCSNLWNKARRPKSAEIMQQILSCIPSYPSVTRWNFSYDALNKNLSLKEKMPGLCDALLLFNFTESEILFLTEYTTIMKPLDFLQGDQNTYYGYFLLSIISMHKKLEKIKLSGTIIQLSKSLDYILNSIRERFHRVFTLQSKIAVTTVTNPRFKMRWLTPF</sequence>
<dbReference type="PANTHER" id="PTHR47501">
    <property type="entry name" value="TRANSPOSASE-RELATED"/>
    <property type="match status" value="1"/>
</dbReference>
<dbReference type="AlphaFoldDB" id="A0A9P0D153"/>
<dbReference type="InterPro" id="IPR012337">
    <property type="entry name" value="RNaseH-like_sf"/>
</dbReference>
<name>A0A9P0D153_9CUCU</name>
<evidence type="ECO:0000313" key="1">
    <source>
        <dbReference type="EMBL" id="CAH1109963.1"/>
    </source>
</evidence>
<reference evidence="1" key="1">
    <citation type="submission" date="2022-01" db="EMBL/GenBank/DDBJ databases">
        <authorList>
            <person name="King R."/>
        </authorList>
    </citation>
    <scope>NUCLEOTIDE SEQUENCE</scope>
</reference>
<dbReference type="Proteomes" id="UP001153636">
    <property type="component" value="Chromosome 4"/>
</dbReference>
<dbReference type="PANTHER" id="PTHR47501:SF5">
    <property type="entry name" value="HAT C-TERMINAL DIMERISATION DOMAIN-CONTAINING PROTEIN"/>
    <property type="match status" value="1"/>
</dbReference>
<gene>
    <name evidence="1" type="ORF">PSYICH_LOCUS10165</name>
</gene>
<organism evidence="1 2">
    <name type="scientific">Psylliodes chrysocephalus</name>
    <dbReference type="NCBI Taxonomy" id="3402493"/>
    <lineage>
        <taxon>Eukaryota</taxon>
        <taxon>Metazoa</taxon>
        <taxon>Ecdysozoa</taxon>
        <taxon>Arthropoda</taxon>
        <taxon>Hexapoda</taxon>
        <taxon>Insecta</taxon>
        <taxon>Pterygota</taxon>
        <taxon>Neoptera</taxon>
        <taxon>Endopterygota</taxon>
        <taxon>Coleoptera</taxon>
        <taxon>Polyphaga</taxon>
        <taxon>Cucujiformia</taxon>
        <taxon>Chrysomeloidea</taxon>
        <taxon>Chrysomelidae</taxon>
        <taxon>Galerucinae</taxon>
        <taxon>Alticini</taxon>
        <taxon>Psylliodes</taxon>
    </lineage>
</organism>